<dbReference type="KEGG" id="mgel:G5B37_04155"/>
<evidence type="ECO:0000313" key="2">
    <source>
        <dbReference type="EMBL" id="QIE58781.1"/>
    </source>
</evidence>
<feature type="chain" id="PRO_5026166605" description="Carboxypeptidase regulatory-like domain-containing protein" evidence="1">
    <location>
        <begin position="20"/>
        <end position="251"/>
    </location>
</feature>
<evidence type="ECO:0008006" key="4">
    <source>
        <dbReference type="Google" id="ProtNLM"/>
    </source>
</evidence>
<protein>
    <recommendedName>
        <fullName evidence="4">Carboxypeptidase regulatory-like domain-containing protein</fullName>
    </recommendedName>
</protein>
<gene>
    <name evidence="2" type="ORF">G5B37_04155</name>
</gene>
<dbReference type="PROSITE" id="PS51257">
    <property type="entry name" value="PROKAR_LIPOPROTEIN"/>
    <property type="match status" value="1"/>
</dbReference>
<reference evidence="2 3" key="1">
    <citation type="submission" date="2020-02" db="EMBL/GenBank/DDBJ databases">
        <title>Complete genome sequence of Flavobacteriaceae bacterium.</title>
        <authorList>
            <person name="Kim S.-J."/>
            <person name="Kim Y.-S."/>
            <person name="Kim K.-H."/>
        </authorList>
    </citation>
    <scope>NUCLEOTIDE SEQUENCE [LARGE SCALE GENOMIC DNA]</scope>
    <source>
        <strain evidence="2 3">RR4-40</strain>
    </source>
</reference>
<dbReference type="EMBL" id="CP049057">
    <property type="protein sequence ID" value="QIE58781.1"/>
    <property type="molecule type" value="Genomic_DNA"/>
</dbReference>
<evidence type="ECO:0000256" key="1">
    <source>
        <dbReference type="SAM" id="SignalP"/>
    </source>
</evidence>
<name>A0A6G6GM60_9FLAO</name>
<sequence length="251" mass="28107">MKLSLLLCALIVFISCSKTDDSAVNDCNADCTIVAGRIVRDNAIGIPNVSVEFYFEESATYSSNKRIIARGSTNETGYFRIKGFINNEELGNTADGTFWVSIDESSVGNEYIKDTQTYSNVPGYATGINTEYRKNLQSISSRDTLINYNLTIPQQAPLILTFQNFDPSVEMNNIQINTYLDIPENTSDGSVGIFNSINADYNQQNFQIETVGAQNFSNILYIRKRKNGEIETETITFFVDENTTNEISIEF</sequence>
<dbReference type="RefSeq" id="WP_164678809.1">
    <property type="nucleotide sequence ID" value="NZ_CP049057.1"/>
</dbReference>
<dbReference type="Proteomes" id="UP000505306">
    <property type="component" value="Chromosome"/>
</dbReference>
<organism evidence="2 3">
    <name type="scientific">Rasiella rasia</name>
    <dbReference type="NCBI Taxonomy" id="2744027"/>
    <lineage>
        <taxon>Bacteria</taxon>
        <taxon>Pseudomonadati</taxon>
        <taxon>Bacteroidota</taxon>
        <taxon>Flavobacteriia</taxon>
        <taxon>Flavobacteriales</taxon>
        <taxon>Flavobacteriaceae</taxon>
        <taxon>Rasiella</taxon>
    </lineage>
</organism>
<feature type="signal peptide" evidence="1">
    <location>
        <begin position="1"/>
        <end position="19"/>
    </location>
</feature>
<evidence type="ECO:0000313" key="3">
    <source>
        <dbReference type="Proteomes" id="UP000505306"/>
    </source>
</evidence>
<proteinExistence type="predicted"/>
<dbReference type="AlphaFoldDB" id="A0A6G6GM60"/>
<accession>A0A6G6GM60</accession>
<keyword evidence="1" id="KW-0732">Signal</keyword>
<keyword evidence="3" id="KW-1185">Reference proteome</keyword>